<dbReference type="EMBL" id="LVLJ01000720">
    <property type="protein sequence ID" value="OAE32887.1"/>
    <property type="molecule type" value="Genomic_DNA"/>
</dbReference>
<dbReference type="Proteomes" id="UP000077202">
    <property type="component" value="Unassembled WGS sequence"/>
</dbReference>
<reference evidence="2" key="1">
    <citation type="submission" date="2016-03" db="EMBL/GenBank/DDBJ databases">
        <title>Mechanisms controlling the formation of the plant cell surface in tip-growing cells are functionally conserved among land plants.</title>
        <authorList>
            <person name="Honkanen S."/>
            <person name="Jones V.A."/>
            <person name="Morieri G."/>
            <person name="Champion C."/>
            <person name="Hetherington A.J."/>
            <person name="Kelly S."/>
            <person name="Saint-Marcoux D."/>
            <person name="Proust H."/>
            <person name="Prescott H."/>
            <person name="Dolan L."/>
        </authorList>
    </citation>
    <scope>NUCLEOTIDE SEQUENCE [LARGE SCALE GENOMIC DNA]</scope>
    <source>
        <tissue evidence="2">Whole gametophyte</tissue>
    </source>
</reference>
<feature type="coiled-coil region" evidence="1">
    <location>
        <begin position="80"/>
        <end position="114"/>
    </location>
</feature>
<evidence type="ECO:0000313" key="3">
    <source>
        <dbReference type="Proteomes" id="UP000077202"/>
    </source>
</evidence>
<evidence type="ECO:0000313" key="2">
    <source>
        <dbReference type="EMBL" id="OAE32887.1"/>
    </source>
</evidence>
<proteinExistence type="predicted"/>
<gene>
    <name evidence="2" type="ORF">AXG93_3052s1170</name>
</gene>
<accession>A0A176WID1</accession>
<keyword evidence="1" id="KW-0175">Coiled coil</keyword>
<dbReference type="AlphaFoldDB" id="A0A176WID1"/>
<name>A0A176WID1_MARPO</name>
<comment type="caution">
    <text evidence="2">The sequence shown here is derived from an EMBL/GenBank/DDBJ whole genome shotgun (WGS) entry which is preliminary data.</text>
</comment>
<organism evidence="2 3">
    <name type="scientific">Marchantia polymorpha subsp. ruderalis</name>
    <dbReference type="NCBI Taxonomy" id="1480154"/>
    <lineage>
        <taxon>Eukaryota</taxon>
        <taxon>Viridiplantae</taxon>
        <taxon>Streptophyta</taxon>
        <taxon>Embryophyta</taxon>
        <taxon>Marchantiophyta</taxon>
        <taxon>Marchantiopsida</taxon>
        <taxon>Marchantiidae</taxon>
        <taxon>Marchantiales</taxon>
        <taxon>Marchantiaceae</taxon>
        <taxon>Marchantia</taxon>
    </lineage>
</organism>
<sequence length="182" mass="20631">MRRNLDPWAEAVMCTHLEKNLEVLTVSSDIEEDPTLLEELVVPLLRYLDGKLEKYAEPSDVGSYSTRMKLAATTVTAKQVESLTTNRAAAKALLEEKEKQLQELEAKRATVDLRDRLKASWMAFNEESRRVEELTADPAKRDQAHAAELAAKTKELAEFEATRSSELKHLKKLEVSCNEMRS</sequence>
<evidence type="ECO:0000256" key="1">
    <source>
        <dbReference type="SAM" id="Coils"/>
    </source>
</evidence>
<protein>
    <submittedName>
        <fullName evidence="2">Uncharacterized protein</fullName>
    </submittedName>
</protein>
<keyword evidence="3" id="KW-1185">Reference proteome</keyword>